<sequence length="234" mass="26537">MKITKAVDINRTQYWRVLLYGKPGLGKTSAVKGLKGKTLVLSLDNSHKVLSGIPNVDVRTIDDEGRISFDRNKPIEDIKIFLKELDGVLEIYNNLVIDNVTSFQSDWLIQRGRSSKGGIRNEIQDYGDWTNYFLRIMTKIYGLPINVYVTAWEDTQDISLEDGRVITQFVPKIRKQVLSELLGWTDVVGRIKVNPNTGNRGAILEGNDGVYAKNRIDSRTACPIDELFKFEGEK</sequence>
<name>A0A6L2ZXX6_9LACT</name>
<dbReference type="EMBL" id="BLXU01000012">
    <property type="protein sequence ID" value="GFO52521.1"/>
    <property type="molecule type" value="Genomic_DNA"/>
</dbReference>
<gene>
    <name evidence="1" type="ORF">ikelab_17960</name>
</gene>
<comment type="caution">
    <text evidence="1">The sequence shown here is derived from an EMBL/GenBank/DDBJ whole genome shotgun (WGS) entry which is preliminary data.</text>
</comment>
<reference evidence="1 2" key="1">
    <citation type="submission" date="2020-06" db="EMBL/GenBank/DDBJ databases">
        <title>Draft genome sequence of Lactic acid bacteria from Okinawan-style tofu.</title>
        <authorList>
            <person name="Takara I."/>
            <person name="Ikematsu S."/>
        </authorList>
    </citation>
    <scope>NUCLEOTIDE SEQUENCE [LARGE SCALE GENOMIC DNA]</scope>
    <source>
        <strain evidence="2">lg38</strain>
    </source>
</reference>
<dbReference type="RefSeq" id="WP_176490597.1">
    <property type="nucleotide sequence ID" value="NZ_BLXU01000012.1"/>
</dbReference>
<evidence type="ECO:0000313" key="1">
    <source>
        <dbReference type="EMBL" id="GFO52521.1"/>
    </source>
</evidence>
<accession>A0A6L2ZXX6</accession>
<dbReference type="InterPro" id="IPR006505">
    <property type="entry name" value="Phage_nucleotide-bp"/>
</dbReference>
<dbReference type="Proteomes" id="UP000504756">
    <property type="component" value="Unassembled WGS sequence"/>
</dbReference>
<dbReference type="AlphaFoldDB" id="A0A6L2ZXX6"/>
<proteinExistence type="predicted"/>
<dbReference type="NCBIfam" id="TIGR01618">
    <property type="entry name" value="phage_P_loop"/>
    <property type="match status" value="1"/>
</dbReference>
<keyword evidence="1" id="KW-0238">DNA-binding</keyword>
<dbReference type="Pfam" id="PF13479">
    <property type="entry name" value="AAA_24"/>
    <property type="match status" value="1"/>
</dbReference>
<protein>
    <submittedName>
        <fullName evidence="1">DNA-binding protein</fullName>
    </submittedName>
</protein>
<organism evidence="1 2">
    <name type="scientific">Lactococcus garvieae</name>
    <dbReference type="NCBI Taxonomy" id="1363"/>
    <lineage>
        <taxon>Bacteria</taxon>
        <taxon>Bacillati</taxon>
        <taxon>Bacillota</taxon>
        <taxon>Bacilli</taxon>
        <taxon>Lactobacillales</taxon>
        <taxon>Streptococcaceae</taxon>
        <taxon>Lactococcus</taxon>
    </lineage>
</organism>
<dbReference type="GO" id="GO:0003677">
    <property type="term" value="F:DNA binding"/>
    <property type="evidence" value="ECO:0007669"/>
    <property type="project" value="UniProtKB-KW"/>
</dbReference>
<evidence type="ECO:0000313" key="2">
    <source>
        <dbReference type="Proteomes" id="UP000504756"/>
    </source>
</evidence>